<accession>A0A804IDJ9</accession>
<evidence type="ECO:0000259" key="1">
    <source>
        <dbReference type="Pfam" id="PF14541"/>
    </source>
</evidence>
<dbReference type="EMBL" id="HG996468">
    <property type="protein sequence ID" value="CAG1850581.1"/>
    <property type="molecule type" value="Genomic_DNA"/>
</dbReference>
<name>A0A804IDJ9_MUSAM</name>
<gene>
    <name evidence="2" type="ORF">GSMUA_199850.1</name>
</gene>
<proteinExistence type="predicted"/>
<dbReference type="Gramene" id="Ma03_t18490.1">
    <property type="protein sequence ID" value="Ma03_p18490.1"/>
    <property type="gene ID" value="Ma03_g18490"/>
</dbReference>
<evidence type="ECO:0000313" key="2">
    <source>
        <dbReference type="EMBL" id="CAG1850581.1"/>
    </source>
</evidence>
<organism evidence="3 4">
    <name type="scientific">Musa acuminata subsp. malaccensis</name>
    <name type="common">Wild banana</name>
    <name type="synonym">Musa malaccensis</name>
    <dbReference type="NCBI Taxonomy" id="214687"/>
    <lineage>
        <taxon>Eukaryota</taxon>
        <taxon>Viridiplantae</taxon>
        <taxon>Streptophyta</taxon>
        <taxon>Embryophyta</taxon>
        <taxon>Tracheophyta</taxon>
        <taxon>Spermatophyta</taxon>
        <taxon>Magnoliopsida</taxon>
        <taxon>Liliopsida</taxon>
        <taxon>Zingiberales</taxon>
        <taxon>Musaceae</taxon>
        <taxon>Musa</taxon>
    </lineage>
</organism>
<dbReference type="InterPro" id="IPR032799">
    <property type="entry name" value="TAXi_C"/>
</dbReference>
<evidence type="ECO:0000313" key="3">
    <source>
        <dbReference type="EnsemblPlants" id="Ma03_p18490.1"/>
    </source>
</evidence>
<dbReference type="EnsemblPlants" id="Ma03_t18490.1">
    <property type="protein sequence ID" value="Ma03_p18490.1"/>
    <property type="gene ID" value="Ma03_g18490"/>
</dbReference>
<dbReference type="Gene3D" id="2.40.70.10">
    <property type="entry name" value="Acid Proteases"/>
    <property type="match status" value="1"/>
</dbReference>
<reference evidence="2" key="1">
    <citation type="submission" date="2021-03" db="EMBL/GenBank/DDBJ databases">
        <authorList>
            <consortium name="Genoscope - CEA"/>
            <person name="William W."/>
        </authorList>
    </citation>
    <scope>NUCLEOTIDE SEQUENCE</scope>
    <source>
        <strain evidence="2">Doubled-haploid Pahang</strain>
    </source>
</reference>
<dbReference type="AlphaFoldDB" id="A0A804IDJ9"/>
<dbReference type="InterPro" id="IPR021109">
    <property type="entry name" value="Peptidase_aspartic_dom_sf"/>
</dbReference>
<evidence type="ECO:0000313" key="4">
    <source>
        <dbReference type="Proteomes" id="UP000012960"/>
    </source>
</evidence>
<reference evidence="3" key="2">
    <citation type="submission" date="2021-05" db="UniProtKB">
        <authorList>
            <consortium name="EnsemblPlants"/>
        </authorList>
    </citation>
    <scope>IDENTIFICATION</scope>
    <source>
        <strain evidence="3">subsp. malaccensis</strain>
    </source>
</reference>
<keyword evidence="4" id="KW-1185">Reference proteome</keyword>
<feature type="domain" description="Xylanase inhibitor C-terminal" evidence="1">
    <location>
        <begin position="114"/>
        <end position="159"/>
    </location>
</feature>
<dbReference type="InParanoid" id="A0A804IDJ9"/>
<dbReference type="Pfam" id="PF14541">
    <property type="entry name" value="TAXi_C"/>
    <property type="match status" value="1"/>
</dbReference>
<sequence>MLQWPSLAGTPHAPLPTGVAGLSRSDLTLQPQLAICLLTSEVSLPGMAFFGSEPFHPMPPTPPLKHPSDPACLVDDEGVPVNGQAVRFAARMLELDSLGHGGVKISTAVSHTNRTIFGANSMKQVSQNTACLAFADASPKAEQAVVISGFQTERPRLSYRSTLYAMKTTCGNFDLTLRSWKLKWHYIASNKELQ</sequence>
<dbReference type="SUPFAM" id="SSF50630">
    <property type="entry name" value="Acid proteases"/>
    <property type="match status" value="1"/>
</dbReference>
<dbReference type="Proteomes" id="UP000012960">
    <property type="component" value="Unplaced"/>
</dbReference>
<protein>
    <submittedName>
        <fullName evidence="2">(wild Malaysian banana) hypothetical protein</fullName>
    </submittedName>
</protein>